<proteinExistence type="predicted"/>
<dbReference type="KEGG" id="dmm:dnm_040230"/>
<keyword evidence="2" id="KW-1185">Reference proteome</keyword>
<gene>
    <name evidence="1" type="ORF">dnm_040230</name>
</gene>
<reference evidence="1" key="1">
    <citation type="journal article" date="2021" name="Microb. Physiol.">
        <title>Proteogenomic Insights into the Physiology of Marine, Sulfate-Reducing, Filamentous Desulfonema limicola and Desulfonema magnum.</title>
        <authorList>
            <person name="Schnaars V."/>
            <person name="Wohlbrand L."/>
            <person name="Scheve S."/>
            <person name="Hinrichs C."/>
            <person name="Reinhardt R."/>
            <person name="Rabus R."/>
        </authorList>
    </citation>
    <scope>NUCLEOTIDE SEQUENCE</scope>
    <source>
        <strain evidence="1">4be13</strain>
    </source>
</reference>
<accession>A0A975BM31</accession>
<evidence type="ECO:0000313" key="2">
    <source>
        <dbReference type="Proteomes" id="UP000663722"/>
    </source>
</evidence>
<protein>
    <submittedName>
        <fullName evidence="1">Uncharacterized protein</fullName>
    </submittedName>
</protein>
<name>A0A975BM31_9BACT</name>
<dbReference type="AlphaFoldDB" id="A0A975BM31"/>
<dbReference type="EMBL" id="CP061800">
    <property type="protein sequence ID" value="QTA87983.1"/>
    <property type="molecule type" value="Genomic_DNA"/>
</dbReference>
<dbReference type="Proteomes" id="UP000663722">
    <property type="component" value="Chromosome"/>
</dbReference>
<sequence>MKEAENQRGGRKKLFPGVPGGFPSVGIDGFRSIIRIGIAGFLPVFAICLSERLLSGVFGDGGAEKAFFRHGGGDIGFSASERSVFLVSNDVLRQILRISHGRADNAVPSEGLFRTLPMHRVFPKNTGNCPERNVKFSEKQGVFRVIGHICRIRHDEGRADCVTHSADFYASDFNPLFFRNITVLCPPAAFRPGRKQFGMCGDHFIDTQPELKGVPGCHMPGFPRKGEADRPILPGSRF</sequence>
<organism evidence="1 2">
    <name type="scientific">Desulfonema magnum</name>
    <dbReference type="NCBI Taxonomy" id="45655"/>
    <lineage>
        <taxon>Bacteria</taxon>
        <taxon>Pseudomonadati</taxon>
        <taxon>Thermodesulfobacteriota</taxon>
        <taxon>Desulfobacteria</taxon>
        <taxon>Desulfobacterales</taxon>
        <taxon>Desulfococcaceae</taxon>
        <taxon>Desulfonema</taxon>
    </lineage>
</organism>
<evidence type="ECO:0000313" key="1">
    <source>
        <dbReference type="EMBL" id="QTA87983.1"/>
    </source>
</evidence>